<dbReference type="EC" id="1.16.3.1" evidence="6"/>
<organism evidence="8">
    <name type="scientific">Clastoptera arizonana</name>
    <name type="common">Arizona spittle bug</name>
    <dbReference type="NCBI Taxonomy" id="38151"/>
    <lineage>
        <taxon>Eukaryota</taxon>
        <taxon>Metazoa</taxon>
        <taxon>Ecdysozoa</taxon>
        <taxon>Arthropoda</taxon>
        <taxon>Hexapoda</taxon>
        <taxon>Insecta</taxon>
        <taxon>Pterygota</taxon>
        <taxon>Neoptera</taxon>
        <taxon>Paraneoptera</taxon>
        <taxon>Hemiptera</taxon>
        <taxon>Auchenorrhyncha</taxon>
        <taxon>Cercopoidea</taxon>
        <taxon>Clastopteridae</taxon>
        <taxon>Clastoptera</taxon>
    </lineage>
</organism>
<accession>A0A1B6DCQ0</accession>
<dbReference type="CDD" id="cd01056">
    <property type="entry name" value="Euk_Ferritin"/>
    <property type="match status" value="1"/>
</dbReference>
<dbReference type="GO" id="GO:0008198">
    <property type="term" value="F:ferrous iron binding"/>
    <property type="evidence" value="ECO:0007669"/>
    <property type="project" value="TreeGrafter"/>
</dbReference>
<dbReference type="PROSITE" id="PS50905">
    <property type="entry name" value="FERRITIN_LIKE"/>
    <property type="match status" value="1"/>
</dbReference>
<name>A0A1B6DCQ0_9HEMI</name>
<dbReference type="InterPro" id="IPR012347">
    <property type="entry name" value="Ferritin-like"/>
</dbReference>
<dbReference type="PANTHER" id="PTHR11431:SF75">
    <property type="entry name" value="FERRITIN"/>
    <property type="match status" value="1"/>
</dbReference>
<dbReference type="PANTHER" id="PTHR11431">
    <property type="entry name" value="FERRITIN"/>
    <property type="match status" value="1"/>
</dbReference>
<dbReference type="InterPro" id="IPR014034">
    <property type="entry name" value="Ferritin_CS"/>
</dbReference>
<dbReference type="AlphaFoldDB" id="A0A1B6DCQ0"/>
<gene>
    <name evidence="8" type="ORF">g.9768</name>
</gene>
<dbReference type="InterPro" id="IPR009040">
    <property type="entry name" value="Ferritin-like_diiron"/>
</dbReference>
<evidence type="ECO:0000313" key="8">
    <source>
        <dbReference type="EMBL" id="JAS23471.1"/>
    </source>
</evidence>
<feature type="binding site" evidence="5">
    <location>
        <position position="90"/>
    </location>
    <ligand>
        <name>Fe cation</name>
        <dbReference type="ChEBI" id="CHEBI:24875"/>
        <label>1</label>
    </ligand>
</feature>
<comment type="function">
    <text evidence="6">Stores iron in a soluble, non-toxic, readily available form. Important for iron homeostasis. Iron is taken up in the ferrous form and deposited as ferric hydroxides after oxidation.</text>
</comment>
<dbReference type="EMBL" id="GEDC01013827">
    <property type="protein sequence ID" value="JAS23471.1"/>
    <property type="molecule type" value="Transcribed_RNA"/>
</dbReference>
<proteinExistence type="inferred from homology"/>
<feature type="non-terminal residue" evidence="8">
    <location>
        <position position="1"/>
    </location>
</feature>
<dbReference type="InterPro" id="IPR009078">
    <property type="entry name" value="Ferritin-like_SF"/>
</dbReference>
<keyword evidence="3 5" id="KW-0479">Metal-binding</keyword>
<dbReference type="GO" id="GO:0006826">
    <property type="term" value="P:iron ion transport"/>
    <property type="evidence" value="ECO:0007669"/>
    <property type="project" value="InterPro"/>
</dbReference>
<feature type="binding site" evidence="5">
    <location>
        <position position="170"/>
    </location>
    <ligand>
        <name>Fe cation</name>
        <dbReference type="ChEBI" id="CHEBI:24875"/>
        <label>1</label>
    </ligand>
</feature>
<evidence type="ECO:0000259" key="7">
    <source>
        <dbReference type="PROSITE" id="PS50905"/>
    </source>
</evidence>
<evidence type="ECO:0000256" key="6">
    <source>
        <dbReference type="RuleBase" id="RU361145"/>
    </source>
</evidence>
<dbReference type="GO" id="GO:0005737">
    <property type="term" value="C:cytoplasm"/>
    <property type="evidence" value="ECO:0007669"/>
    <property type="project" value="TreeGrafter"/>
</dbReference>
<dbReference type="PROSITE" id="PS00204">
    <property type="entry name" value="FERRITIN_2"/>
    <property type="match status" value="1"/>
</dbReference>
<dbReference type="SUPFAM" id="SSF47240">
    <property type="entry name" value="Ferritin-like"/>
    <property type="match status" value="1"/>
</dbReference>
<protein>
    <recommendedName>
        <fullName evidence="6">Ferritin</fullName>
        <ecNumber evidence="6">1.16.3.1</ecNumber>
    </recommendedName>
</protein>
<evidence type="ECO:0000256" key="1">
    <source>
        <dbReference type="ARBA" id="ARBA00007513"/>
    </source>
</evidence>
<keyword evidence="2 6" id="KW-0409">Iron storage</keyword>
<keyword evidence="4 5" id="KW-0408">Iron</keyword>
<feature type="binding site" evidence="5">
    <location>
        <position position="204"/>
    </location>
    <ligand>
        <name>Fe cation</name>
        <dbReference type="ChEBI" id="CHEBI:24875"/>
        <label>1</label>
    </ligand>
</feature>
<keyword evidence="6" id="KW-0560">Oxidoreductase</keyword>
<dbReference type="GO" id="GO:0006879">
    <property type="term" value="P:intracellular iron ion homeostasis"/>
    <property type="evidence" value="ECO:0007669"/>
    <property type="project" value="UniProtKB-KW"/>
</dbReference>
<dbReference type="GO" id="GO:0008199">
    <property type="term" value="F:ferric iron binding"/>
    <property type="evidence" value="ECO:0007669"/>
    <property type="project" value="InterPro"/>
</dbReference>
<feature type="binding site" evidence="5">
    <location>
        <position position="128"/>
    </location>
    <ligand>
        <name>Fe cation</name>
        <dbReference type="ChEBI" id="CHEBI:24875"/>
        <label>1</label>
    </ligand>
</feature>
<dbReference type="InterPro" id="IPR001519">
    <property type="entry name" value="Ferritin"/>
</dbReference>
<dbReference type="Pfam" id="PF00210">
    <property type="entry name" value="Ferritin"/>
    <property type="match status" value="1"/>
</dbReference>
<comment type="similarity">
    <text evidence="1 6">Belongs to the ferritin family.</text>
</comment>
<reference evidence="8" key="1">
    <citation type="submission" date="2015-12" db="EMBL/GenBank/DDBJ databases">
        <title>De novo transcriptome assembly of four potential Pierce s Disease insect vectors from Arizona vineyards.</title>
        <authorList>
            <person name="Tassone E.E."/>
        </authorList>
    </citation>
    <scope>NUCLEOTIDE SEQUENCE</scope>
</reference>
<evidence type="ECO:0000256" key="4">
    <source>
        <dbReference type="ARBA" id="ARBA00023004"/>
    </source>
</evidence>
<feature type="domain" description="Ferritin-like diiron" evidence="7">
    <location>
        <begin position="73"/>
        <end position="222"/>
    </location>
</feature>
<dbReference type="GO" id="GO:0004322">
    <property type="term" value="F:ferroxidase activity"/>
    <property type="evidence" value="ECO:0007669"/>
    <property type="project" value="UniProtKB-EC"/>
</dbReference>
<dbReference type="InterPro" id="IPR008331">
    <property type="entry name" value="Ferritin_DPS_dom"/>
</dbReference>
<comment type="catalytic activity">
    <reaction evidence="6">
        <text>4 Fe(2+) + O2 + 4 H(+) = 4 Fe(3+) + 2 H2O</text>
        <dbReference type="Rhea" id="RHEA:11148"/>
        <dbReference type="ChEBI" id="CHEBI:15377"/>
        <dbReference type="ChEBI" id="CHEBI:15378"/>
        <dbReference type="ChEBI" id="CHEBI:15379"/>
        <dbReference type="ChEBI" id="CHEBI:29033"/>
        <dbReference type="ChEBI" id="CHEBI:29034"/>
        <dbReference type="EC" id="1.16.3.1"/>
    </reaction>
</comment>
<sequence>IYFDFILFFIYINIFKRSYFSVFKMLRIISANVYSGCRMFLKNKYLKNNIIQNMEFSITGSKPNDSKKFDIRHNFHAEVEEGLNQQINQEFCIGYVYLFMANIFNRFDVALPGFSKFFQESAVEETHHAQMLINFLNKRGGQLELKNINAPEKKDWTNPECAVECSLELEKQVTKNLEALCETGQKHNDLILCDFIESNFLHEQYESIKQLGHLLTNLQRVGPGVGVKIIDIELLNSKDLTMHSYKTSK</sequence>
<evidence type="ECO:0000256" key="5">
    <source>
        <dbReference type="PIRSR" id="PIRSR601519-1"/>
    </source>
</evidence>
<dbReference type="Gene3D" id="1.20.1260.10">
    <property type="match status" value="1"/>
</dbReference>
<evidence type="ECO:0000256" key="3">
    <source>
        <dbReference type="ARBA" id="ARBA00022723"/>
    </source>
</evidence>
<feature type="binding site" evidence="5">
    <location>
        <position position="125"/>
    </location>
    <ligand>
        <name>Fe cation</name>
        <dbReference type="ChEBI" id="CHEBI:24875"/>
        <label>1</label>
    </ligand>
</feature>
<evidence type="ECO:0000256" key="2">
    <source>
        <dbReference type="ARBA" id="ARBA00022434"/>
    </source>
</evidence>